<dbReference type="AlphaFoldDB" id="A0A4Q1K188"/>
<evidence type="ECO:0000256" key="11">
    <source>
        <dbReference type="SAM" id="Phobius"/>
    </source>
</evidence>
<evidence type="ECO:0000313" key="13">
    <source>
        <dbReference type="EMBL" id="RXR08356.1"/>
    </source>
</evidence>
<dbReference type="NCBIfam" id="TIGR02532">
    <property type="entry name" value="IV_pilin_GFxxxE"/>
    <property type="match status" value="1"/>
</dbReference>
<dbReference type="PRINTS" id="PR00885">
    <property type="entry name" value="BCTERIALGSPH"/>
</dbReference>
<dbReference type="InterPro" id="IPR002416">
    <property type="entry name" value="T2SS_protein-GspH"/>
</dbReference>
<dbReference type="InterPro" id="IPR045584">
    <property type="entry name" value="Pilin-like"/>
</dbReference>
<evidence type="ECO:0000256" key="6">
    <source>
        <dbReference type="ARBA" id="ARBA00022692"/>
    </source>
</evidence>
<evidence type="ECO:0000256" key="5">
    <source>
        <dbReference type="ARBA" id="ARBA00022519"/>
    </source>
</evidence>
<evidence type="ECO:0000256" key="2">
    <source>
        <dbReference type="ARBA" id="ARBA00021549"/>
    </source>
</evidence>
<keyword evidence="8 11" id="KW-0472">Membrane</keyword>
<comment type="similarity">
    <text evidence="9">Belongs to the GSP H family.</text>
</comment>
<evidence type="ECO:0000256" key="10">
    <source>
        <dbReference type="ARBA" id="ARBA00030775"/>
    </source>
</evidence>
<gene>
    <name evidence="13" type="primary">gspH</name>
    <name evidence="13" type="ORF">EPA99_00545</name>
</gene>
<feature type="domain" description="General secretion pathway GspH" evidence="12">
    <location>
        <begin position="57"/>
        <end position="157"/>
    </location>
</feature>
<feature type="transmembrane region" description="Helical" evidence="11">
    <location>
        <begin position="25"/>
        <end position="46"/>
    </location>
</feature>
<keyword evidence="5" id="KW-0997">Cell inner membrane</keyword>
<evidence type="ECO:0000256" key="7">
    <source>
        <dbReference type="ARBA" id="ARBA00022989"/>
    </source>
</evidence>
<name>A0A4Q1K188_9GAMM</name>
<dbReference type="Pfam" id="PF12019">
    <property type="entry name" value="GspH"/>
    <property type="match status" value="1"/>
</dbReference>
<proteinExistence type="inferred from homology"/>
<dbReference type="Proteomes" id="UP000289784">
    <property type="component" value="Unassembled WGS sequence"/>
</dbReference>
<dbReference type="OrthoDB" id="6028515at2"/>
<dbReference type="InterPro" id="IPR022346">
    <property type="entry name" value="T2SS_GspH"/>
</dbReference>
<dbReference type="GO" id="GO:0015627">
    <property type="term" value="C:type II protein secretion system complex"/>
    <property type="evidence" value="ECO:0007669"/>
    <property type="project" value="InterPro"/>
</dbReference>
<dbReference type="Gene3D" id="3.55.40.10">
    <property type="entry name" value="minor pseudopilin epsh domain"/>
    <property type="match status" value="1"/>
</dbReference>
<evidence type="ECO:0000313" key="14">
    <source>
        <dbReference type="Proteomes" id="UP000289784"/>
    </source>
</evidence>
<dbReference type="PROSITE" id="PS00409">
    <property type="entry name" value="PROKAR_NTER_METHYL"/>
    <property type="match status" value="1"/>
</dbReference>
<evidence type="ECO:0000256" key="4">
    <source>
        <dbReference type="ARBA" id="ARBA00022481"/>
    </source>
</evidence>
<reference evidence="13 14" key="1">
    <citation type="submission" date="2019-01" db="EMBL/GenBank/DDBJ databases">
        <title>Pseudoxanthomonas composti sp. nov., isolated from compost.</title>
        <authorList>
            <person name="Yang G."/>
        </authorList>
    </citation>
    <scope>NUCLEOTIDE SEQUENCE [LARGE SCALE GENOMIC DNA]</scope>
    <source>
        <strain evidence="13 14">GSS15</strain>
    </source>
</reference>
<organism evidence="13 14">
    <name type="scientific">Pseudoxanthomonas composti</name>
    <dbReference type="NCBI Taxonomy" id="2137479"/>
    <lineage>
        <taxon>Bacteria</taxon>
        <taxon>Pseudomonadati</taxon>
        <taxon>Pseudomonadota</taxon>
        <taxon>Gammaproteobacteria</taxon>
        <taxon>Lysobacterales</taxon>
        <taxon>Lysobacteraceae</taxon>
        <taxon>Pseudoxanthomonas</taxon>
    </lineage>
</organism>
<evidence type="ECO:0000256" key="1">
    <source>
        <dbReference type="ARBA" id="ARBA00004377"/>
    </source>
</evidence>
<dbReference type="EMBL" id="SAWZ01000001">
    <property type="protein sequence ID" value="RXR08356.1"/>
    <property type="molecule type" value="Genomic_DNA"/>
</dbReference>
<accession>A0A4Q1K188</accession>
<dbReference type="SUPFAM" id="SSF54523">
    <property type="entry name" value="Pili subunits"/>
    <property type="match status" value="1"/>
</dbReference>
<dbReference type="InterPro" id="IPR012902">
    <property type="entry name" value="N_methyl_site"/>
</dbReference>
<dbReference type="Pfam" id="PF07963">
    <property type="entry name" value="N_methyl"/>
    <property type="match status" value="1"/>
</dbReference>
<sequence>MAATTRMTRHAAPCARSRHARGFTLIELLAVLTILALSGAAILLTLPDEGARLRQDSERLAAYLGHARDEAILSLRTVEVVAGPRGYQVRHEDHGRWQPLTDKPFRARSWEDGVRLLLPRGQAQLSVRFDPTGMTEPRSVALAMGARQARVTVAADGQVSIDDSAH</sequence>
<comment type="subcellular location">
    <subcellularLocation>
        <location evidence="1">Cell inner membrane</location>
        <topology evidence="1">Single-pass membrane protein</topology>
    </subcellularLocation>
</comment>
<dbReference type="GO" id="GO:0005886">
    <property type="term" value="C:plasma membrane"/>
    <property type="evidence" value="ECO:0007669"/>
    <property type="project" value="UniProtKB-SubCell"/>
</dbReference>
<keyword evidence="7 11" id="KW-1133">Transmembrane helix</keyword>
<keyword evidence="14" id="KW-1185">Reference proteome</keyword>
<evidence type="ECO:0000259" key="12">
    <source>
        <dbReference type="Pfam" id="PF12019"/>
    </source>
</evidence>
<evidence type="ECO:0000256" key="8">
    <source>
        <dbReference type="ARBA" id="ARBA00023136"/>
    </source>
</evidence>
<keyword evidence="6 11" id="KW-0812">Transmembrane</keyword>
<keyword evidence="3" id="KW-1003">Cell membrane</keyword>
<dbReference type="GO" id="GO:0015628">
    <property type="term" value="P:protein secretion by the type II secretion system"/>
    <property type="evidence" value="ECO:0007669"/>
    <property type="project" value="InterPro"/>
</dbReference>
<evidence type="ECO:0000256" key="9">
    <source>
        <dbReference type="ARBA" id="ARBA00025772"/>
    </source>
</evidence>
<comment type="caution">
    <text evidence="13">The sequence shown here is derived from an EMBL/GenBank/DDBJ whole genome shotgun (WGS) entry which is preliminary data.</text>
</comment>
<keyword evidence="4" id="KW-0488">Methylation</keyword>
<protein>
    <recommendedName>
        <fullName evidence="2">Type II secretion system protein H</fullName>
    </recommendedName>
    <alternativeName>
        <fullName evidence="10">General secretion pathway protein H</fullName>
    </alternativeName>
</protein>
<evidence type="ECO:0000256" key="3">
    <source>
        <dbReference type="ARBA" id="ARBA00022475"/>
    </source>
</evidence>